<evidence type="ECO:0000313" key="3">
    <source>
        <dbReference type="Proteomes" id="UP000708208"/>
    </source>
</evidence>
<gene>
    <name evidence="2" type="ORF">AFUS01_LOCUS5495</name>
</gene>
<evidence type="ECO:0000256" key="1">
    <source>
        <dbReference type="SAM" id="MobiDB-lite"/>
    </source>
</evidence>
<organism evidence="2 3">
    <name type="scientific">Allacma fusca</name>
    <dbReference type="NCBI Taxonomy" id="39272"/>
    <lineage>
        <taxon>Eukaryota</taxon>
        <taxon>Metazoa</taxon>
        <taxon>Ecdysozoa</taxon>
        <taxon>Arthropoda</taxon>
        <taxon>Hexapoda</taxon>
        <taxon>Collembola</taxon>
        <taxon>Symphypleona</taxon>
        <taxon>Sminthuridae</taxon>
        <taxon>Allacma</taxon>
    </lineage>
</organism>
<dbReference type="AlphaFoldDB" id="A0A8J2J9B6"/>
<dbReference type="EMBL" id="CAJVCH010035105">
    <property type="protein sequence ID" value="CAG7715960.1"/>
    <property type="molecule type" value="Genomic_DNA"/>
</dbReference>
<evidence type="ECO:0000313" key="2">
    <source>
        <dbReference type="EMBL" id="CAG7715960.1"/>
    </source>
</evidence>
<feature type="region of interest" description="Disordered" evidence="1">
    <location>
        <begin position="101"/>
        <end position="132"/>
    </location>
</feature>
<protein>
    <submittedName>
        <fullName evidence="2">Uncharacterized protein</fullName>
    </submittedName>
</protein>
<name>A0A8J2J9B6_9HEXA</name>
<dbReference type="Proteomes" id="UP000708208">
    <property type="component" value="Unassembled WGS sequence"/>
</dbReference>
<comment type="caution">
    <text evidence="2">The sequence shown here is derived from an EMBL/GenBank/DDBJ whole genome shotgun (WGS) entry which is preliminary data.</text>
</comment>
<feature type="non-terminal residue" evidence="2">
    <location>
        <position position="1"/>
    </location>
</feature>
<feature type="compositionally biased region" description="Low complexity" evidence="1">
    <location>
        <begin position="116"/>
        <end position="125"/>
    </location>
</feature>
<dbReference type="OrthoDB" id="6159439at2759"/>
<reference evidence="2" key="1">
    <citation type="submission" date="2021-06" db="EMBL/GenBank/DDBJ databases">
        <authorList>
            <person name="Hodson N. C."/>
            <person name="Mongue J. A."/>
            <person name="Jaron S. K."/>
        </authorList>
    </citation>
    <scope>NUCLEOTIDE SEQUENCE</scope>
</reference>
<keyword evidence="3" id="KW-1185">Reference proteome</keyword>
<proteinExistence type="predicted"/>
<sequence>TKWKRQTAVGLELLAEAGNYAALQRIYSTAPTPPPFSPWATFDAAARQAAAAAIPKPMPYRYEQNWLYPSPFPSPAVAMAAALAAQQPILPASTSLQSLSAFYNHGGREHPASSGSPTNSHSPNNDDPDDNP</sequence>
<accession>A0A8J2J9B6</accession>